<protein>
    <submittedName>
        <fullName evidence="3">Uncharacterized protein</fullName>
    </submittedName>
</protein>
<evidence type="ECO:0000256" key="1">
    <source>
        <dbReference type="SAM" id="MobiDB-lite"/>
    </source>
</evidence>
<reference evidence="3 4" key="1">
    <citation type="submission" date="2019-06" db="EMBL/GenBank/DDBJ databases">
        <title>Micromonospora ordensis sp. nov., isolated from deep marine sediment.</title>
        <authorList>
            <person name="Veyisoglu A."/>
            <person name="Carro L."/>
            <person name="Klenk H.-P."/>
            <person name="Sahin N."/>
        </authorList>
    </citation>
    <scope>NUCLEOTIDE SEQUENCE [LARGE SCALE GENOMIC DNA]</scope>
    <source>
        <strain evidence="3 4">S2509</strain>
    </source>
</reference>
<evidence type="ECO:0000313" key="3">
    <source>
        <dbReference type="EMBL" id="TNH28771.1"/>
    </source>
</evidence>
<name>A0A5C4QPM9_9ACTN</name>
<dbReference type="EMBL" id="VDFY01000153">
    <property type="protein sequence ID" value="TNH28771.1"/>
    <property type="molecule type" value="Genomic_DNA"/>
</dbReference>
<accession>A0A5C4QPM9</accession>
<keyword evidence="2" id="KW-1133">Transmembrane helix</keyword>
<dbReference type="Proteomes" id="UP000306145">
    <property type="component" value="Unassembled WGS sequence"/>
</dbReference>
<keyword evidence="2" id="KW-0812">Transmembrane</keyword>
<sequence>MCAQRSRADGVAKSYASDDHPPVVSTIAVTTIMILLMAFSLISWILGNITLAAIAGTAACTLAVDAARRLLDLKRRPHQIAGSALDMGPPMGEVGAGEAGRSDQ</sequence>
<gene>
    <name evidence="3" type="ORF">FHG89_14070</name>
</gene>
<evidence type="ECO:0000313" key="4">
    <source>
        <dbReference type="Proteomes" id="UP000306145"/>
    </source>
</evidence>
<keyword evidence="2" id="KW-0472">Membrane</keyword>
<proteinExistence type="predicted"/>
<organism evidence="3 4">
    <name type="scientific">Micromonospora orduensis</name>
    <dbReference type="NCBI Taxonomy" id="1420891"/>
    <lineage>
        <taxon>Bacteria</taxon>
        <taxon>Bacillati</taxon>
        <taxon>Actinomycetota</taxon>
        <taxon>Actinomycetes</taxon>
        <taxon>Micromonosporales</taxon>
        <taxon>Micromonosporaceae</taxon>
        <taxon>Micromonospora</taxon>
    </lineage>
</organism>
<keyword evidence="4" id="KW-1185">Reference proteome</keyword>
<evidence type="ECO:0000256" key="2">
    <source>
        <dbReference type="SAM" id="Phobius"/>
    </source>
</evidence>
<dbReference type="AlphaFoldDB" id="A0A5C4QPM9"/>
<feature type="transmembrane region" description="Helical" evidence="2">
    <location>
        <begin position="21"/>
        <end position="39"/>
    </location>
</feature>
<feature type="transmembrane region" description="Helical" evidence="2">
    <location>
        <begin position="45"/>
        <end position="67"/>
    </location>
</feature>
<dbReference type="RefSeq" id="WP_139584828.1">
    <property type="nucleotide sequence ID" value="NZ_VDFY01000153.1"/>
</dbReference>
<feature type="region of interest" description="Disordered" evidence="1">
    <location>
        <begin position="82"/>
        <end position="104"/>
    </location>
</feature>
<feature type="region of interest" description="Disordered" evidence="1">
    <location>
        <begin position="1"/>
        <end position="21"/>
    </location>
</feature>
<comment type="caution">
    <text evidence="3">The sequence shown here is derived from an EMBL/GenBank/DDBJ whole genome shotgun (WGS) entry which is preliminary data.</text>
</comment>